<feature type="domain" description="Pyrrolo-quinoline quinone repeat" evidence="3">
    <location>
        <begin position="386"/>
        <end position="499"/>
    </location>
</feature>
<dbReference type="Gene3D" id="2.130.10.10">
    <property type="entry name" value="YVTN repeat-like/Quinoprotein amine dehydrogenase"/>
    <property type="match status" value="1"/>
</dbReference>
<name>A0A845V150_9GAMM</name>
<dbReference type="InterPro" id="IPR002372">
    <property type="entry name" value="PQQ_rpt_dom"/>
</dbReference>
<keyword evidence="2" id="KW-0732">Signal</keyword>
<dbReference type="GO" id="GO:0030198">
    <property type="term" value="P:extracellular matrix organization"/>
    <property type="evidence" value="ECO:0007669"/>
    <property type="project" value="TreeGrafter"/>
</dbReference>
<sequence length="593" mass="61089">MIFARRTKIWRAALCAAVAILLYLPAQARDQAIFFQAELFDGQQLADGPVEVEFRLYGQAEGGSPVATPLFDPAVTVSDGVLEALLDFGPGVFDGSPRWLELVIEGTVLSPRRPIQPVAVALHALSGTEGPEGPAGETGPQGPAGPEGPQGSAGETGPQGLAGPEGPQGSAGETGPQGPAGPEGPQGSAGETGPQGPAGPEGPQGPAGETGPQGPAGPEGPQGPAGETGPQGPAGPAGPEGPQGPPGVATMVQILPPPPGPAGTQWMRMDPPGTPIWQHEHHADADDAPILSVFAAGGVVFSAGRDRKVIAADARSGEKIWEHQRHTGRVNAVFARQGQIYSGADDRHVIAADIADGSQIWRHSHHADPIGAVTASDSGVYSGAQDGVIAASGLDGAKLWEHTHHDEAFNEIEAIIEAQGVVFSASDAGQVVAADAEDGRLLWRHEHHAGDWIQDLSVDRGVLYSVSLDGLIVAADAGSGALIWARKANPEDARVTSVFARNGLVMWNTFRPVESRDPRLFIADGTTGSILWDEPMDQFSLSIHESLGVVYVAAAETNVVQAISAAPALHVSDGNQWWLLNWLAPAGGAAGAN</sequence>
<dbReference type="Proteomes" id="UP000484885">
    <property type="component" value="Unassembled WGS sequence"/>
</dbReference>
<evidence type="ECO:0000313" key="4">
    <source>
        <dbReference type="EMBL" id="NDY96332.1"/>
    </source>
</evidence>
<dbReference type="SMART" id="SM00564">
    <property type="entry name" value="PQQ"/>
    <property type="match status" value="5"/>
</dbReference>
<reference evidence="4 5" key="1">
    <citation type="submission" date="2020-02" db="EMBL/GenBank/DDBJ databases">
        <authorList>
            <person name="Zhang X.-Y."/>
        </authorList>
    </citation>
    <scope>NUCLEOTIDE SEQUENCE [LARGE SCALE GENOMIC DNA]</scope>
    <source>
        <strain evidence="4 5">C33</strain>
    </source>
</reference>
<dbReference type="InterPro" id="IPR015943">
    <property type="entry name" value="WD40/YVTN_repeat-like_dom_sf"/>
</dbReference>
<feature type="signal peptide" evidence="2">
    <location>
        <begin position="1"/>
        <end position="28"/>
    </location>
</feature>
<feature type="domain" description="Pyrrolo-quinoline quinone repeat" evidence="3">
    <location>
        <begin position="270"/>
        <end position="385"/>
    </location>
</feature>
<feature type="compositionally biased region" description="Low complexity" evidence="1">
    <location>
        <begin position="222"/>
        <end position="231"/>
    </location>
</feature>
<evidence type="ECO:0000256" key="1">
    <source>
        <dbReference type="SAM" id="MobiDB-lite"/>
    </source>
</evidence>
<feature type="compositionally biased region" description="Low complexity" evidence="1">
    <location>
        <begin position="183"/>
        <end position="195"/>
    </location>
</feature>
<dbReference type="SMART" id="SM00320">
    <property type="entry name" value="WD40"/>
    <property type="match status" value="4"/>
</dbReference>
<dbReference type="SUPFAM" id="SSF50998">
    <property type="entry name" value="Quinoprotein alcohol dehydrogenase-like"/>
    <property type="match status" value="1"/>
</dbReference>
<dbReference type="GO" id="GO:0005615">
    <property type="term" value="C:extracellular space"/>
    <property type="evidence" value="ECO:0007669"/>
    <property type="project" value="TreeGrafter"/>
</dbReference>
<dbReference type="GO" id="GO:0031012">
    <property type="term" value="C:extracellular matrix"/>
    <property type="evidence" value="ECO:0007669"/>
    <property type="project" value="TreeGrafter"/>
</dbReference>
<gene>
    <name evidence="4" type="ORF">G3I74_11385</name>
</gene>
<organism evidence="4 5">
    <name type="scientific">Wenzhouxiangella limi</name>
    <dbReference type="NCBI Taxonomy" id="2707351"/>
    <lineage>
        <taxon>Bacteria</taxon>
        <taxon>Pseudomonadati</taxon>
        <taxon>Pseudomonadota</taxon>
        <taxon>Gammaproteobacteria</taxon>
        <taxon>Chromatiales</taxon>
        <taxon>Wenzhouxiangellaceae</taxon>
        <taxon>Wenzhouxiangella</taxon>
    </lineage>
</organism>
<feature type="compositionally biased region" description="Low complexity" evidence="1">
    <location>
        <begin position="204"/>
        <end position="213"/>
    </location>
</feature>
<dbReference type="EMBL" id="JAAGSC010000042">
    <property type="protein sequence ID" value="NDY96332.1"/>
    <property type="molecule type" value="Genomic_DNA"/>
</dbReference>
<dbReference type="GO" id="GO:0030020">
    <property type="term" value="F:extracellular matrix structural constituent conferring tensile strength"/>
    <property type="evidence" value="ECO:0007669"/>
    <property type="project" value="TreeGrafter"/>
</dbReference>
<dbReference type="PANTHER" id="PTHR24023:SF1115">
    <property type="entry name" value="FIBRILLAR COLLAGEN NC1 DOMAIN-CONTAINING PROTEIN"/>
    <property type="match status" value="1"/>
</dbReference>
<comment type="caution">
    <text evidence="4">The sequence shown here is derived from an EMBL/GenBank/DDBJ whole genome shotgun (WGS) entry which is preliminary data.</text>
</comment>
<evidence type="ECO:0000259" key="3">
    <source>
        <dbReference type="Pfam" id="PF13360"/>
    </source>
</evidence>
<keyword evidence="5" id="KW-1185">Reference proteome</keyword>
<proteinExistence type="predicted"/>
<dbReference type="InterPro" id="IPR011047">
    <property type="entry name" value="Quinoprotein_ADH-like_sf"/>
</dbReference>
<dbReference type="InterPro" id="IPR008160">
    <property type="entry name" value="Collagen"/>
</dbReference>
<protein>
    <submittedName>
        <fullName evidence="4">PQQ-binding-like beta-propeller repeat protein</fullName>
    </submittedName>
</protein>
<dbReference type="InterPro" id="IPR018391">
    <property type="entry name" value="PQQ_b-propeller_rpt"/>
</dbReference>
<accession>A0A845V150</accession>
<dbReference type="Pfam" id="PF01391">
    <property type="entry name" value="Collagen"/>
    <property type="match status" value="1"/>
</dbReference>
<dbReference type="InterPro" id="IPR050149">
    <property type="entry name" value="Collagen_superfamily"/>
</dbReference>
<feature type="compositionally biased region" description="Low complexity" evidence="1">
    <location>
        <begin position="126"/>
        <end position="141"/>
    </location>
</feature>
<dbReference type="PANTHER" id="PTHR24023">
    <property type="entry name" value="COLLAGEN ALPHA"/>
    <property type="match status" value="1"/>
</dbReference>
<feature type="region of interest" description="Disordered" evidence="1">
    <location>
        <begin position="126"/>
        <end position="264"/>
    </location>
</feature>
<feature type="chain" id="PRO_5032734269" evidence="2">
    <location>
        <begin position="29"/>
        <end position="593"/>
    </location>
</feature>
<dbReference type="Pfam" id="PF13360">
    <property type="entry name" value="PQQ_2"/>
    <property type="match status" value="2"/>
</dbReference>
<evidence type="ECO:0000256" key="2">
    <source>
        <dbReference type="SAM" id="SignalP"/>
    </source>
</evidence>
<dbReference type="AlphaFoldDB" id="A0A845V150"/>
<dbReference type="InterPro" id="IPR001680">
    <property type="entry name" value="WD40_rpt"/>
</dbReference>
<evidence type="ECO:0000313" key="5">
    <source>
        <dbReference type="Proteomes" id="UP000484885"/>
    </source>
</evidence>